<dbReference type="InterPro" id="IPR000871">
    <property type="entry name" value="Beta-lactam_class-A"/>
</dbReference>
<evidence type="ECO:0000313" key="2">
    <source>
        <dbReference type="EMBL" id="MBE9075792.1"/>
    </source>
</evidence>
<dbReference type="GO" id="GO:0008800">
    <property type="term" value="F:beta-lactamase activity"/>
    <property type="evidence" value="ECO:0007669"/>
    <property type="project" value="InterPro"/>
</dbReference>
<reference evidence="2" key="1">
    <citation type="submission" date="2020-10" db="EMBL/GenBank/DDBJ databases">
        <authorList>
            <person name="Castelo-Branco R."/>
            <person name="Eusebio N."/>
            <person name="Adriana R."/>
            <person name="Vieira A."/>
            <person name="Brugerolle De Fraissinette N."/>
            <person name="Rezende De Castro R."/>
            <person name="Schneider M.P."/>
            <person name="Vasconcelos V."/>
            <person name="Leao P.N."/>
        </authorList>
    </citation>
    <scope>NUCLEOTIDE SEQUENCE</scope>
    <source>
        <strain evidence="2">LEGE 07310</strain>
    </source>
</reference>
<comment type="caution">
    <text evidence="2">The sequence shown here is derived from an EMBL/GenBank/DDBJ whole genome shotgun (WGS) entry which is preliminary data.</text>
</comment>
<organism evidence="2 3">
    <name type="scientific">Vasconcelosia minhoensis LEGE 07310</name>
    <dbReference type="NCBI Taxonomy" id="915328"/>
    <lineage>
        <taxon>Bacteria</taxon>
        <taxon>Bacillati</taxon>
        <taxon>Cyanobacteriota</taxon>
        <taxon>Cyanophyceae</taxon>
        <taxon>Nodosilineales</taxon>
        <taxon>Cymatolegaceae</taxon>
        <taxon>Vasconcelosia</taxon>
        <taxon>Vasconcelosia minhoensis</taxon>
    </lineage>
</organism>
<dbReference type="InterPro" id="IPR012338">
    <property type="entry name" value="Beta-lactam/transpept-like"/>
</dbReference>
<dbReference type="PANTHER" id="PTHR35333">
    <property type="entry name" value="BETA-LACTAMASE"/>
    <property type="match status" value="1"/>
</dbReference>
<feature type="domain" description="Beta-lactamase class A catalytic" evidence="1">
    <location>
        <begin position="210"/>
        <end position="423"/>
    </location>
</feature>
<dbReference type="GO" id="GO:0030655">
    <property type="term" value="P:beta-lactam antibiotic catabolic process"/>
    <property type="evidence" value="ECO:0007669"/>
    <property type="project" value="InterPro"/>
</dbReference>
<dbReference type="Pfam" id="PF13354">
    <property type="entry name" value="Beta-lactamase2"/>
    <property type="match status" value="1"/>
</dbReference>
<sequence length="457" mass="50363">MPRLWIPTAVVLNALAITLGLAAIRPRLAIAPDLLQQHAILSQMAAAEDLGDLYGLRDRIQRDLVHLDDSTSIQTPAQAKQKTVQKTDLMTPYRALTQLRVRLSRNIEAEEAHQAIYQRATELANQAVMAHQSPDDSLASLQKQEFLWRGAIGKLEEIPADSVFADEAAAKSQQYKRIVSPIAAAADRADSAFLQPIAAATGLGERIHITLCQLESNECRSYQGDIPPASPASLIKLPMAVVLMHKVTTENIDLDSEVYIDPGNFTENAQGAKIFVDQTYTLREVMVRMIKESNNIATNQLVDYLGRDYINQTLNQLGYSQTQINTKLVGDSTYPDNAGSGPNRSTTNELTEMMRQIYSFENPGDDEILDALVGQYDWDFGYKALQDMGPAVHWIGEKTGQNSKVIGSSLAVKVGEQRYVMTVAIDNSASQVHLRQVIRGVVAHLLEAGPLDSDPQR</sequence>
<name>A0A8J7AUN8_9CYAN</name>
<dbReference type="RefSeq" id="WP_193904451.1">
    <property type="nucleotide sequence ID" value="NZ_JADEXG010000001.1"/>
</dbReference>
<evidence type="ECO:0000313" key="3">
    <source>
        <dbReference type="Proteomes" id="UP000636505"/>
    </source>
</evidence>
<dbReference type="GO" id="GO:0046677">
    <property type="term" value="P:response to antibiotic"/>
    <property type="evidence" value="ECO:0007669"/>
    <property type="project" value="InterPro"/>
</dbReference>
<gene>
    <name evidence="2" type="ORF">IQ241_00500</name>
</gene>
<dbReference type="SUPFAM" id="SSF56601">
    <property type="entry name" value="beta-lactamase/transpeptidase-like"/>
    <property type="match status" value="1"/>
</dbReference>
<keyword evidence="2" id="KW-0378">Hydrolase</keyword>
<dbReference type="InterPro" id="IPR045155">
    <property type="entry name" value="Beta-lactam_cat"/>
</dbReference>
<keyword evidence="3" id="KW-1185">Reference proteome</keyword>
<dbReference type="EMBL" id="JADEXG010000001">
    <property type="protein sequence ID" value="MBE9075792.1"/>
    <property type="molecule type" value="Genomic_DNA"/>
</dbReference>
<dbReference type="AlphaFoldDB" id="A0A8J7AUN8"/>
<dbReference type="Proteomes" id="UP000636505">
    <property type="component" value="Unassembled WGS sequence"/>
</dbReference>
<proteinExistence type="predicted"/>
<dbReference type="Gene3D" id="3.40.710.10">
    <property type="entry name" value="DD-peptidase/beta-lactamase superfamily"/>
    <property type="match status" value="1"/>
</dbReference>
<evidence type="ECO:0000259" key="1">
    <source>
        <dbReference type="Pfam" id="PF13354"/>
    </source>
</evidence>
<dbReference type="PANTHER" id="PTHR35333:SF3">
    <property type="entry name" value="BETA-LACTAMASE-TYPE TRANSPEPTIDASE FOLD CONTAINING PROTEIN"/>
    <property type="match status" value="1"/>
</dbReference>
<accession>A0A8J7AUN8</accession>
<protein>
    <submittedName>
        <fullName evidence="2">Serine hydrolase</fullName>
    </submittedName>
</protein>